<dbReference type="HOGENOM" id="CLU_2387355_0_0_1"/>
<evidence type="ECO:0000313" key="1">
    <source>
        <dbReference type="EMBL" id="EXX63016.1"/>
    </source>
</evidence>
<organism evidence="1 2">
    <name type="scientific">Rhizophagus irregularis (strain DAOM 197198w)</name>
    <name type="common">Glomus intraradices</name>
    <dbReference type="NCBI Taxonomy" id="1432141"/>
    <lineage>
        <taxon>Eukaryota</taxon>
        <taxon>Fungi</taxon>
        <taxon>Fungi incertae sedis</taxon>
        <taxon>Mucoromycota</taxon>
        <taxon>Glomeromycotina</taxon>
        <taxon>Glomeromycetes</taxon>
        <taxon>Glomerales</taxon>
        <taxon>Glomeraceae</taxon>
        <taxon>Rhizophagus</taxon>
    </lineage>
</organism>
<gene>
    <name evidence="1" type="ORF">RirG_156320</name>
</gene>
<dbReference type="EMBL" id="JEMT01024204">
    <property type="protein sequence ID" value="EXX63016.1"/>
    <property type="molecule type" value="Genomic_DNA"/>
</dbReference>
<comment type="caution">
    <text evidence="1">The sequence shown here is derived from an EMBL/GenBank/DDBJ whole genome shotgun (WGS) entry which is preliminary data.</text>
</comment>
<dbReference type="Proteomes" id="UP000022910">
    <property type="component" value="Unassembled WGS sequence"/>
</dbReference>
<name>A0A015KSZ9_RHIIW</name>
<sequence>MSEEESFDEISESERVSLKFNEIINYINDNTDNTSAFSDIDFEELEDIDEKIKEHEICDEMDKVIDDLEQQKFTSCVIIDYMEENFGNVKEQEN</sequence>
<accession>A0A015KSZ9</accession>
<keyword evidence="2" id="KW-1185">Reference proteome</keyword>
<proteinExistence type="predicted"/>
<dbReference type="AlphaFoldDB" id="A0A015KSZ9"/>
<reference evidence="1 2" key="1">
    <citation type="submission" date="2014-02" db="EMBL/GenBank/DDBJ databases">
        <title>Single nucleus genome sequencing reveals high similarity among nuclei of an endomycorrhizal fungus.</title>
        <authorList>
            <person name="Lin K."/>
            <person name="Geurts R."/>
            <person name="Zhang Z."/>
            <person name="Limpens E."/>
            <person name="Saunders D.G."/>
            <person name="Mu D."/>
            <person name="Pang E."/>
            <person name="Cao H."/>
            <person name="Cha H."/>
            <person name="Lin T."/>
            <person name="Zhou Q."/>
            <person name="Shang Y."/>
            <person name="Li Y."/>
            <person name="Ivanov S."/>
            <person name="Sharma T."/>
            <person name="Velzen R.V."/>
            <person name="Ruijter N.D."/>
            <person name="Aanen D.K."/>
            <person name="Win J."/>
            <person name="Kamoun S."/>
            <person name="Bisseling T."/>
            <person name="Huang S."/>
        </authorList>
    </citation>
    <scope>NUCLEOTIDE SEQUENCE [LARGE SCALE GENOMIC DNA]</scope>
    <source>
        <strain evidence="2">DAOM197198w</strain>
    </source>
</reference>
<protein>
    <submittedName>
        <fullName evidence="1">Uncharacterized protein</fullName>
    </submittedName>
</protein>
<evidence type="ECO:0000313" key="2">
    <source>
        <dbReference type="Proteomes" id="UP000022910"/>
    </source>
</evidence>